<protein>
    <submittedName>
        <fullName evidence="1">Uncharacterized protein</fullName>
    </submittedName>
</protein>
<sequence>MYEVSSPEMTCSNDDAHNFTGATPSVRAIERKPIFSILKYPANTNMGKLTDKAFTNERGSMK</sequence>
<reference evidence="1 2" key="1">
    <citation type="submission" date="2020-02" db="EMBL/GenBank/DDBJ databases">
        <title>Whole-genome sequencing and comparative analysis of the genomes of Bacteroides thetaiotaomicron and Escherichia coli isolated from a healthy resident in Vietnam.</title>
        <authorList>
            <person name="Mohsin M."/>
            <person name="Tanaka K."/>
            <person name="Kawahara R."/>
            <person name="Kondo S."/>
            <person name="Noguchi H."/>
            <person name="Motooka D."/>
            <person name="Nakamura S."/>
            <person name="Khong D.T."/>
            <person name="Nguyen T.N."/>
            <person name="Tran H.T."/>
            <person name="Yamamoto Y."/>
        </authorList>
    </citation>
    <scope>NUCLEOTIDE SEQUENCE [LARGE SCALE GENOMIC DNA]</scope>
    <source>
        <strain evidence="1 2">F9-2</strain>
    </source>
</reference>
<accession>A0A679HR01</accession>
<dbReference type="Proteomes" id="UP000500882">
    <property type="component" value="Chromosome"/>
</dbReference>
<name>A0A679HR01_BACT4</name>
<dbReference type="EMBL" id="AP022660">
    <property type="protein sequence ID" value="BCA51272.1"/>
    <property type="molecule type" value="Genomic_DNA"/>
</dbReference>
<evidence type="ECO:0000313" key="1">
    <source>
        <dbReference type="EMBL" id="BCA51272.1"/>
    </source>
</evidence>
<proteinExistence type="predicted"/>
<evidence type="ECO:0000313" key="2">
    <source>
        <dbReference type="Proteomes" id="UP000500882"/>
    </source>
</evidence>
<dbReference type="AlphaFoldDB" id="A0A679HR01"/>
<gene>
    <name evidence="1" type="ORF">BatF92_32140</name>
</gene>
<organism evidence="1 2">
    <name type="scientific">Bacteroides thetaiotaomicron</name>
    <dbReference type="NCBI Taxonomy" id="818"/>
    <lineage>
        <taxon>Bacteria</taxon>
        <taxon>Pseudomonadati</taxon>
        <taxon>Bacteroidota</taxon>
        <taxon>Bacteroidia</taxon>
        <taxon>Bacteroidales</taxon>
        <taxon>Bacteroidaceae</taxon>
        <taxon>Bacteroides</taxon>
    </lineage>
</organism>